<dbReference type="EC" id="3.1.1.-" evidence="3"/>
<feature type="domain" description="Carboxylesterase type B" evidence="4">
    <location>
        <begin position="4"/>
        <end position="538"/>
    </location>
</feature>
<dbReference type="InterPro" id="IPR029058">
    <property type="entry name" value="AB_hydrolase_fold"/>
</dbReference>
<comment type="caution">
    <text evidence="5">The sequence shown here is derived from an EMBL/GenBank/DDBJ whole genome shotgun (WGS) entry which is preliminary data.</text>
</comment>
<dbReference type="Proteomes" id="UP001642483">
    <property type="component" value="Unassembled WGS sequence"/>
</dbReference>
<keyword evidence="2 3" id="KW-0378">Hydrolase</keyword>
<gene>
    <name evidence="5" type="ORF">CVLEPA_LOCUS30717</name>
</gene>
<evidence type="ECO:0000256" key="3">
    <source>
        <dbReference type="RuleBase" id="RU361235"/>
    </source>
</evidence>
<comment type="similarity">
    <text evidence="1 3">Belongs to the type-B carboxylesterase/lipase family.</text>
</comment>
<organism evidence="5 6">
    <name type="scientific">Clavelina lepadiformis</name>
    <name type="common">Light-bulb sea squirt</name>
    <name type="synonym">Ascidia lepadiformis</name>
    <dbReference type="NCBI Taxonomy" id="159417"/>
    <lineage>
        <taxon>Eukaryota</taxon>
        <taxon>Metazoa</taxon>
        <taxon>Chordata</taxon>
        <taxon>Tunicata</taxon>
        <taxon>Ascidiacea</taxon>
        <taxon>Aplousobranchia</taxon>
        <taxon>Clavelinidae</taxon>
        <taxon>Clavelina</taxon>
    </lineage>
</organism>
<protein>
    <recommendedName>
        <fullName evidence="3">Carboxylic ester hydrolase</fullName>
        <ecNumber evidence="3">3.1.1.-</ecNumber>
    </recommendedName>
</protein>
<dbReference type="InterPro" id="IPR002018">
    <property type="entry name" value="CarbesteraseB"/>
</dbReference>
<evidence type="ECO:0000313" key="5">
    <source>
        <dbReference type="EMBL" id="CAK8697508.1"/>
    </source>
</evidence>
<dbReference type="InterPro" id="IPR019826">
    <property type="entry name" value="Carboxylesterase_B_AS"/>
</dbReference>
<name>A0ABP0H0J3_CLALP</name>
<proteinExistence type="inferred from homology"/>
<accession>A0ABP0H0J3</accession>
<dbReference type="Pfam" id="PF00135">
    <property type="entry name" value="COesterase"/>
    <property type="match status" value="1"/>
</dbReference>
<reference evidence="5 6" key="1">
    <citation type="submission" date="2024-02" db="EMBL/GenBank/DDBJ databases">
        <authorList>
            <person name="Daric V."/>
            <person name="Darras S."/>
        </authorList>
    </citation>
    <scope>NUCLEOTIDE SEQUENCE [LARGE SCALE GENOMIC DNA]</scope>
</reference>
<dbReference type="PROSITE" id="PS00122">
    <property type="entry name" value="CARBOXYLESTERASE_B_1"/>
    <property type="match status" value="1"/>
</dbReference>
<dbReference type="PANTHER" id="PTHR43903">
    <property type="entry name" value="NEUROLIGIN"/>
    <property type="match status" value="1"/>
</dbReference>
<evidence type="ECO:0000256" key="1">
    <source>
        <dbReference type="ARBA" id="ARBA00005964"/>
    </source>
</evidence>
<dbReference type="Gene3D" id="3.40.50.1820">
    <property type="entry name" value="alpha/beta hydrolase"/>
    <property type="match status" value="1"/>
</dbReference>
<evidence type="ECO:0000313" key="6">
    <source>
        <dbReference type="Proteomes" id="UP001642483"/>
    </source>
</evidence>
<sequence length="549" mass="61566">MTECPIVETVYGKVKGRACPLAKAQEAKQVFRYSRIPFAKPPVGDLRFEPPEKCDSWDSVKECTKPEPIPMQVHELGHQFSSYLPDIREFESDMDASVNEDCLYLRVYTASPSNAANMPVMVWFYGGGFQFGESGFYPGQVLCGLHDVVLVVPNYRVNVFGFLSLGKATSYSGNVGMLDQLMALRWVQDNIKNFGGNSDNVTIFGESAGATSVALHLLSPLSKGLFHKAIQHSGTVRLPGLVKEDNSVVLKMFLQHLKIAETDPEAIVQKLKSLPAQEVAEAAVKGLAKMQTFGAVVDGKFLPKPPENLLKDGAAATVPSIVGCNNSETSGMLTIYNPPQFFEGFSEEEGSRMCKMWIPLLCRQVDQFDEAVGLVKSSYAKDFSANDKLRWSKIPCQFQRDVFFTVPALEQVRNQSRTGQPSYLYFMTQRMKCHHDADFLMEMKKKPDFCECDHSDDFVYTFGKPLMNGKMSKKCKFSSDEVALSKAWMTYLLNFATTGNPNKGKKVDVEWPQYDFDSQRHLNVRFPLAVSDHLIRDRYKLLNKTLPAL</sequence>
<keyword evidence="6" id="KW-1185">Reference proteome</keyword>
<dbReference type="SUPFAM" id="SSF53474">
    <property type="entry name" value="alpha/beta-Hydrolases"/>
    <property type="match status" value="1"/>
</dbReference>
<dbReference type="EMBL" id="CAWYQH010000163">
    <property type="protein sequence ID" value="CAK8697508.1"/>
    <property type="molecule type" value="Genomic_DNA"/>
</dbReference>
<evidence type="ECO:0000259" key="4">
    <source>
        <dbReference type="Pfam" id="PF00135"/>
    </source>
</evidence>
<evidence type="ECO:0000256" key="2">
    <source>
        <dbReference type="ARBA" id="ARBA00022801"/>
    </source>
</evidence>
<dbReference type="InterPro" id="IPR051093">
    <property type="entry name" value="Neuroligin/BSAL"/>
</dbReference>